<accession>A0AC61QP00</accession>
<reference evidence="1" key="1">
    <citation type="submission" date="2019-04" db="EMBL/GenBank/DDBJ databases">
        <title>Microbes associate with the intestines of laboratory mice.</title>
        <authorList>
            <person name="Navarre W."/>
            <person name="Wong E."/>
            <person name="Huang K."/>
            <person name="Tropini C."/>
            <person name="Ng K."/>
            <person name="Yu B."/>
        </authorList>
    </citation>
    <scope>NUCLEOTIDE SEQUENCE</scope>
    <source>
        <strain evidence="1">NM73_A23</strain>
    </source>
</reference>
<evidence type="ECO:0000313" key="1">
    <source>
        <dbReference type="EMBL" id="TGX81411.1"/>
    </source>
</evidence>
<organism evidence="1 2">
    <name type="scientific">Palleniella muris</name>
    <dbReference type="NCBI Taxonomy" id="3038145"/>
    <lineage>
        <taxon>Bacteria</taxon>
        <taxon>Pseudomonadati</taxon>
        <taxon>Bacteroidota</taxon>
        <taxon>Bacteroidia</taxon>
        <taxon>Bacteroidales</taxon>
        <taxon>Prevotellaceae</taxon>
        <taxon>Palleniella</taxon>
    </lineage>
</organism>
<proteinExistence type="predicted"/>
<dbReference type="Proteomes" id="UP000308886">
    <property type="component" value="Unassembled WGS sequence"/>
</dbReference>
<name>A0AC61QP00_9BACT</name>
<sequence length="308" mass="35080">MVKENFLQHLAVERRLSQGTIAAYGVSLGLFETFLSALPDARTLESADGDNIRDWMETLMEGGKSASYVNRSLAALRTFYKFCFAKGIIDVDPAHSVLGPKKAKRLPQFLKDGEMESLVELLWKGGEVQEETFHDVRTRTIIYTFYLTGLRVSELISLDDSMVDFVSHEIKVTGKRDKQRVIPFGEELEKVLSCYIKQRDGLVERVDDALFVSEKGVRVTYAQVRTLVKENLQAVSHLDKCTPHVLRHTFATTMLNHDANLESIKKLMGHQSLNTTEIYTHTTFEQLRRTYGDAHPRAVTKKKNEKPR</sequence>
<protein>
    <submittedName>
        <fullName evidence="1">Recombinase</fullName>
    </submittedName>
</protein>
<gene>
    <name evidence="1" type="ORF">E5358_10550</name>
</gene>
<dbReference type="EMBL" id="SRZC01000017">
    <property type="protein sequence ID" value="TGX81411.1"/>
    <property type="molecule type" value="Genomic_DNA"/>
</dbReference>
<comment type="caution">
    <text evidence="1">The sequence shown here is derived from an EMBL/GenBank/DDBJ whole genome shotgun (WGS) entry which is preliminary data.</text>
</comment>
<keyword evidence="2" id="KW-1185">Reference proteome</keyword>
<evidence type="ECO:0000313" key="2">
    <source>
        <dbReference type="Proteomes" id="UP000308886"/>
    </source>
</evidence>